<dbReference type="EMBL" id="CP018171">
    <property type="protein sequence ID" value="APH71430.1"/>
    <property type="molecule type" value="Genomic_DNA"/>
</dbReference>
<reference evidence="3" key="1">
    <citation type="submission" date="2016-11" db="EMBL/GenBank/DDBJ databases">
        <title>Mesorhizobium oceanicum sp. nov., isolated from deep seawater in South China Sea.</title>
        <authorList>
            <person name="Fu G.-Y."/>
        </authorList>
    </citation>
    <scope>NUCLEOTIDE SEQUENCE [LARGE SCALE GENOMIC DNA]</scope>
    <source>
        <strain evidence="3">B7</strain>
    </source>
</reference>
<dbReference type="AlphaFoldDB" id="A0A1L3SPY7"/>
<organism evidence="2 3">
    <name type="scientific">Aquibium oceanicum</name>
    <dbReference type="NCBI Taxonomy" id="1670800"/>
    <lineage>
        <taxon>Bacteria</taxon>
        <taxon>Pseudomonadati</taxon>
        <taxon>Pseudomonadota</taxon>
        <taxon>Alphaproteobacteria</taxon>
        <taxon>Hyphomicrobiales</taxon>
        <taxon>Phyllobacteriaceae</taxon>
        <taxon>Aquibium</taxon>
    </lineage>
</organism>
<dbReference type="KEGG" id="meso:BSQ44_08660"/>
<dbReference type="RefSeq" id="WP_072603079.1">
    <property type="nucleotide sequence ID" value="NZ_CP018171.1"/>
</dbReference>
<dbReference type="Proteomes" id="UP000182840">
    <property type="component" value="Chromosome"/>
</dbReference>
<sequence>MRRAMSGAFGVRLRVSNLVGNRLRDVPVKFGGLRVEATPQHKSAGMFIEHMDVRDYRSAFRPFIEQFAIFFCSKLVLQRVWTTTTIFPSTNILRASLSIDQLVVDFDFTNTPNGAPDALNIGTNENHATPVPIYKPHDQKLRFIQIECYIERGLRITKQEVGLLFLLGVLSIQEKNRRCRCDGRSPAAERAHPFAKTMLVCIAAPVRGAEKRKISSRKEGKGAEKRAPSKYKKRALTTRKHVEFNSIIGMNIARAV</sequence>
<name>A0A1L3SPY7_9HYPH</name>
<gene>
    <name evidence="2" type="ORF">BSQ44_08660</name>
</gene>
<keyword evidence="3" id="KW-1185">Reference proteome</keyword>
<feature type="compositionally biased region" description="Basic and acidic residues" evidence="1">
    <location>
        <begin position="212"/>
        <end position="227"/>
    </location>
</feature>
<proteinExistence type="predicted"/>
<evidence type="ECO:0000313" key="3">
    <source>
        <dbReference type="Proteomes" id="UP000182840"/>
    </source>
</evidence>
<evidence type="ECO:0000256" key="1">
    <source>
        <dbReference type="SAM" id="MobiDB-lite"/>
    </source>
</evidence>
<dbReference type="STRING" id="1670800.BSQ44_08660"/>
<feature type="region of interest" description="Disordered" evidence="1">
    <location>
        <begin position="212"/>
        <end position="232"/>
    </location>
</feature>
<protein>
    <submittedName>
        <fullName evidence="2">Uncharacterized protein</fullName>
    </submittedName>
</protein>
<accession>A0A1L3SPY7</accession>
<evidence type="ECO:0000313" key="2">
    <source>
        <dbReference type="EMBL" id="APH71430.1"/>
    </source>
</evidence>